<dbReference type="GO" id="GO:0046872">
    <property type="term" value="F:metal ion binding"/>
    <property type="evidence" value="ECO:0007669"/>
    <property type="project" value="UniProtKB-KW"/>
</dbReference>
<dbReference type="Proteomes" id="UP000782312">
    <property type="component" value="Unassembled WGS sequence"/>
</dbReference>
<feature type="binding site" evidence="4">
    <location>
        <position position="302"/>
    </location>
    <ligand>
        <name>Zn(2+)</name>
        <dbReference type="ChEBI" id="CHEBI:29105"/>
    </ligand>
</feature>
<comment type="function">
    <text evidence="4">Catalyzes the base-exchange of a guanine (G) residue with the queuine precursor 7-aminomethyl-7-deazaguanine (PreQ1) at position 34 (anticodon wobble position) in tRNAs with GU(N) anticodons (tRNA-Asp, -Asn, -His and -Tyr). Catalysis occurs through a double-displacement mechanism. The nucleophile active site attacks the C1' of nucleotide 34 to detach the guanine base from the RNA, forming a covalent enzyme-RNA intermediate. The proton acceptor active site deprotonates the incoming PreQ1, allowing a nucleophilic attack on the C1' of the ribose to form the product. After dissociation, two additional enzymatic reactions on the tRNA convert PreQ1 to queuine (Q), resulting in the hypermodified nucleoside queuosine (7-(((4,5-cis-dihydroxy-2-cyclopenten-1-yl)amino)methyl)-7-deazaguanosine).</text>
</comment>
<dbReference type="AlphaFoldDB" id="A0A932I2F8"/>
<dbReference type="GO" id="GO:0008479">
    <property type="term" value="F:tRNA-guanosine(34) queuine transglycosylase activity"/>
    <property type="evidence" value="ECO:0007669"/>
    <property type="project" value="UniProtKB-UniRule"/>
</dbReference>
<feature type="binding site" evidence="4">
    <location>
        <position position="214"/>
    </location>
    <ligand>
        <name>substrate</name>
    </ligand>
</feature>
<feature type="binding site" evidence="4">
    <location>
        <position position="304"/>
    </location>
    <ligand>
        <name>Zn(2+)</name>
        <dbReference type="ChEBI" id="CHEBI:29105"/>
    </ligand>
</feature>
<proteinExistence type="inferred from homology"/>
<feature type="binding site" evidence="4">
    <location>
        <position position="145"/>
    </location>
    <ligand>
        <name>substrate</name>
    </ligand>
</feature>
<dbReference type="InterPro" id="IPR036511">
    <property type="entry name" value="TGT-like_sf"/>
</dbReference>
<dbReference type="InterPro" id="IPR002616">
    <property type="entry name" value="tRNA_ribo_trans-like"/>
</dbReference>
<comment type="catalytic activity">
    <reaction evidence="4">
        <text>7-aminomethyl-7-carbaguanine + guanosine(34) in tRNA = 7-aminomethyl-7-carbaguanosine(34) in tRNA + guanine</text>
        <dbReference type="Rhea" id="RHEA:24104"/>
        <dbReference type="Rhea" id="RHEA-COMP:10341"/>
        <dbReference type="Rhea" id="RHEA-COMP:10342"/>
        <dbReference type="ChEBI" id="CHEBI:16235"/>
        <dbReference type="ChEBI" id="CHEBI:58703"/>
        <dbReference type="ChEBI" id="CHEBI:74269"/>
        <dbReference type="ChEBI" id="CHEBI:82833"/>
        <dbReference type="EC" id="2.4.2.29"/>
    </reaction>
</comment>
<dbReference type="PANTHER" id="PTHR46499">
    <property type="entry name" value="QUEUINE TRNA-RIBOSYLTRANSFERASE"/>
    <property type="match status" value="1"/>
</dbReference>
<evidence type="ECO:0000256" key="5">
    <source>
        <dbReference type="SAM" id="MobiDB-lite"/>
    </source>
</evidence>
<keyword evidence="2 4" id="KW-0808">Transferase</keyword>
<dbReference type="PANTHER" id="PTHR46499:SF1">
    <property type="entry name" value="QUEUINE TRNA-RIBOSYLTRANSFERASE"/>
    <property type="match status" value="1"/>
</dbReference>
<dbReference type="GO" id="GO:0008616">
    <property type="term" value="P:tRNA queuosine(34) biosynthetic process"/>
    <property type="evidence" value="ECO:0007669"/>
    <property type="project" value="UniProtKB-UniRule"/>
</dbReference>
<comment type="caution">
    <text evidence="4">Lacks conserved residue(s) required for the propagation of feature annotation.</text>
</comment>
<evidence type="ECO:0000256" key="1">
    <source>
        <dbReference type="ARBA" id="ARBA00022676"/>
    </source>
</evidence>
<keyword evidence="4" id="KW-0479">Metal-binding</keyword>
<dbReference type="SUPFAM" id="SSF51713">
    <property type="entry name" value="tRNA-guanine transglycosylase"/>
    <property type="match status" value="1"/>
</dbReference>
<feature type="active site" description="Proton acceptor" evidence="4">
    <location>
        <position position="91"/>
    </location>
</feature>
<dbReference type="NCBIfam" id="TIGR00449">
    <property type="entry name" value="tgt_general"/>
    <property type="match status" value="1"/>
</dbReference>
<evidence type="ECO:0000313" key="8">
    <source>
        <dbReference type="Proteomes" id="UP000782312"/>
    </source>
</evidence>
<dbReference type="Gene3D" id="3.20.20.105">
    <property type="entry name" value="Queuine tRNA-ribosyltransferase-like"/>
    <property type="match status" value="1"/>
</dbReference>
<sequence>MRFRVTAGEPGEAARRGLLETPHGAFETPAFMAVGTQATVKTLDPRDLREAGCRILLANAYHLSLRPGADRIARLGGLHRFMGWDGPILTDSGGYQLFSLAPLARVTDEGIDFQSHLDGARHMLTPERAVEIQEALGPDIAMVLDEPLGFPHTREEAEAALVRTTAWARRALDAHRRPDQGLFGIVQGGAFEDLRRRSAEQLVPLDFPGYAIGGLSLGERKRETDALLAAAAEVLPREKPRYVMGMGTPGDLVRAVRLGADLFDCVMPTRHARRGNLFTWEGRLSIKRNEFAEDASPIDPACGCPACRGGFSRAYLRHLFQAEESLGQRLMTLHNVFFYQELVGRMQEEIRSGRFSAWAEKVLGGPLGQDPEGPSRGRGLRRSPAGKPLGPVSPDEE</sequence>
<evidence type="ECO:0000256" key="4">
    <source>
        <dbReference type="HAMAP-Rule" id="MF_00168"/>
    </source>
</evidence>
<dbReference type="Pfam" id="PF01702">
    <property type="entry name" value="TGT"/>
    <property type="match status" value="1"/>
</dbReference>
<comment type="caution">
    <text evidence="7">The sequence shown here is derived from an EMBL/GenBank/DDBJ whole genome shotgun (WGS) entry which is preliminary data.</text>
</comment>
<dbReference type="EC" id="2.4.2.29" evidence="4"/>
<name>A0A932I2F8_UNCTE</name>
<feature type="region of interest" description="RNA binding; important for wobble base 34 recognition" evidence="4">
    <location>
        <begin position="269"/>
        <end position="273"/>
    </location>
</feature>
<accession>A0A932I2F8</accession>
<evidence type="ECO:0000259" key="6">
    <source>
        <dbReference type="Pfam" id="PF01702"/>
    </source>
</evidence>
<evidence type="ECO:0000313" key="7">
    <source>
        <dbReference type="EMBL" id="MBI3128868.1"/>
    </source>
</evidence>
<comment type="cofactor">
    <cofactor evidence="4">
        <name>Zn(2+)</name>
        <dbReference type="ChEBI" id="CHEBI:29105"/>
    </cofactor>
    <text evidence="4">Binds 1 zinc ion per subunit.</text>
</comment>
<keyword evidence="3 4" id="KW-0819">tRNA processing</keyword>
<keyword evidence="1 4" id="KW-0328">Glycosyltransferase</keyword>
<protein>
    <recommendedName>
        <fullName evidence="4">Queuine tRNA-ribosyltransferase</fullName>
        <ecNumber evidence="4">2.4.2.29</ecNumber>
    </recommendedName>
    <alternativeName>
        <fullName evidence="4">Guanine insertion enzyme</fullName>
    </alternativeName>
    <alternativeName>
        <fullName evidence="4">tRNA-guanine transglycosylase</fullName>
    </alternativeName>
</protein>
<dbReference type="EMBL" id="JACPUR010000035">
    <property type="protein sequence ID" value="MBI3128868.1"/>
    <property type="molecule type" value="Genomic_DNA"/>
</dbReference>
<evidence type="ECO:0000256" key="2">
    <source>
        <dbReference type="ARBA" id="ARBA00022679"/>
    </source>
</evidence>
<feature type="active site" description="Nucleophile" evidence="4">
    <location>
        <position position="264"/>
    </location>
</feature>
<feature type="binding site" evidence="4">
    <location>
        <position position="334"/>
    </location>
    <ligand>
        <name>Zn(2+)</name>
        <dbReference type="ChEBI" id="CHEBI:29105"/>
    </ligand>
</feature>
<feature type="domain" description="tRNA-guanine(15) transglycosylase-like" evidence="6">
    <location>
        <begin position="13"/>
        <end position="362"/>
    </location>
</feature>
<dbReference type="InterPro" id="IPR050076">
    <property type="entry name" value="ArchSynthase1/Queuine_TRR"/>
</dbReference>
<feature type="region of interest" description="Disordered" evidence="5">
    <location>
        <begin position="363"/>
        <end position="397"/>
    </location>
</feature>
<evidence type="ECO:0000256" key="3">
    <source>
        <dbReference type="ARBA" id="ARBA00022694"/>
    </source>
</evidence>
<organism evidence="7 8">
    <name type="scientific">Tectimicrobiota bacterium</name>
    <dbReference type="NCBI Taxonomy" id="2528274"/>
    <lineage>
        <taxon>Bacteria</taxon>
        <taxon>Pseudomonadati</taxon>
        <taxon>Nitrospinota/Tectimicrobiota group</taxon>
        <taxon>Candidatus Tectimicrobiota</taxon>
    </lineage>
</organism>
<keyword evidence="4" id="KW-0862">Zinc</keyword>
<feature type="binding site" evidence="4">
    <location>
        <position position="307"/>
    </location>
    <ligand>
        <name>Zn(2+)</name>
        <dbReference type="ChEBI" id="CHEBI:29105"/>
    </ligand>
</feature>
<comment type="subunit">
    <text evidence="4">Homodimer. Within each dimer, one monomer is responsible for RNA recognition and catalysis, while the other monomer binds to the replacement base PreQ1.</text>
</comment>
<comment type="pathway">
    <text evidence="4">tRNA modification; tRNA-queuosine biosynthesis.</text>
</comment>
<feature type="binding site" evidence="4">
    <location>
        <begin position="91"/>
        <end position="95"/>
    </location>
    <ligand>
        <name>substrate</name>
    </ligand>
</feature>
<gene>
    <name evidence="4 7" type="primary">tgt</name>
    <name evidence="7" type="ORF">HYZ11_14780</name>
</gene>
<comment type="similarity">
    <text evidence="4">Belongs to the queuine tRNA-ribosyltransferase family.</text>
</comment>
<reference evidence="7" key="1">
    <citation type="submission" date="2020-07" db="EMBL/GenBank/DDBJ databases">
        <title>Huge and variable diversity of episymbiotic CPR bacteria and DPANN archaea in groundwater ecosystems.</title>
        <authorList>
            <person name="He C.Y."/>
            <person name="Keren R."/>
            <person name="Whittaker M."/>
            <person name="Farag I.F."/>
            <person name="Doudna J."/>
            <person name="Cate J.H.D."/>
            <person name="Banfield J.F."/>
        </authorList>
    </citation>
    <scope>NUCLEOTIDE SEQUENCE</scope>
    <source>
        <strain evidence="7">NC_groundwater_763_Ag_S-0.2um_68_21</strain>
    </source>
</reference>
<dbReference type="HAMAP" id="MF_00168">
    <property type="entry name" value="Q_tRNA_Tgt"/>
    <property type="match status" value="1"/>
</dbReference>
<keyword evidence="4" id="KW-0671">Queuosine biosynthesis</keyword>
<dbReference type="GO" id="GO:0005829">
    <property type="term" value="C:cytosol"/>
    <property type="evidence" value="ECO:0007669"/>
    <property type="project" value="TreeGrafter"/>
</dbReference>
<dbReference type="NCBIfam" id="TIGR00430">
    <property type="entry name" value="Q_tRNA_tgt"/>
    <property type="match status" value="1"/>
</dbReference>
<feature type="binding site" evidence="4">
    <location>
        <position position="187"/>
    </location>
    <ligand>
        <name>substrate</name>
    </ligand>
</feature>
<dbReference type="InterPro" id="IPR004803">
    <property type="entry name" value="TGT"/>
</dbReference>